<gene>
    <name evidence="2" type="ORF">MVEN_01504700</name>
</gene>
<feature type="compositionally biased region" description="Basic residues" evidence="1">
    <location>
        <begin position="548"/>
        <end position="560"/>
    </location>
</feature>
<evidence type="ECO:0000256" key="1">
    <source>
        <dbReference type="SAM" id="MobiDB-lite"/>
    </source>
</evidence>
<accession>A0A8H7CRG5</accession>
<protein>
    <submittedName>
        <fullName evidence="2">Uncharacterized protein</fullName>
    </submittedName>
</protein>
<feature type="compositionally biased region" description="Basic residues" evidence="1">
    <location>
        <begin position="570"/>
        <end position="588"/>
    </location>
</feature>
<dbReference type="Proteomes" id="UP000620124">
    <property type="component" value="Unassembled WGS sequence"/>
</dbReference>
<dbReference type="AlphaFoldDB" id="A0A8H7CRG5"/>
<feature type="region of interest" description="Disordered" evidence="1">
    <location>
        <begin position="1"/>
        <end position="41"/>
    </location>
</feature>
<dbReference type="EMBL" id="JACAZI010000012">
    <property type="protein sequence ID" value="KAF7347485.1"/>
    <property type="molecule type" value="Genomic_DNA"/>
</dbReference>
<evidence type="ECO:0000313" key="3">
    <source>
        <dbReference type="Proteomes" id="UP000620124"/>
    </source>
</evidence>
<feature type="region of interest" description="Disordered" evidence="1">
    <location>
        <begin position="235"/>
        <end position="284"/>
    </location>
</feature>
<comment type="caution">
    <text evidence="2">The sequence shown here is derived from an EMBL/GenBank/DDBJ whole genome shotgun (WGS) entry which is preliminary data.</text>
</comment>
<organism evidence="2 3">
    <name type="scientific">Mycena venus</name>
    <dbReference type="NCBI Taxonomy" id="2733690"/>
    <lineage>
        <taxon>Eukaryota</taxon>
        <taxon>Fungi</taxon>
        <taxon>Dikarya</taxon>
        <taxon>Basidiomycota</taxon>
        <taxon>Agaricomycotina</taxon>
        <taxon>Agaricomycetes</taxon>
        <taxon>Agaricomycetidae</taxon>
        <taxon>Agaricales</taxon>
        <taxon>Marasmiineae</taxon>
        <taxon>Mycenaceae</taxon>
        <taxon>Mycena</taxon>
    </lineage>
</organism>
<name>A0A8H7CRG5_9AGAR</name>
<feature type="compositionally biased region" description="Pro residues" evidence="1">
    <location>
        <begin position="250"/>
        <end position="261"/>
    </location>
</feature>
<feature type="region of interest" description="Disordered" evidence="1">
    <location>
        <begin position="498"/>
        <end position="528"/>
    </location>
</feature>
<feature type="compositionally biased region" description="Basic and acidic residues" evidence="1">
    <location>
        <begin position="498"/>
        <end position="515"/>
    </location>
</feature>
<reference evidence="2" key="1">
    <citation type="submission" date="2020-05" db="EMBL/GenBank/DDBJ databases">
        <title>Mycena genomes resolve the evolution of fungal bioluminescence.</title>
        <authorList>
            <person name="Tsai I.J."/>
        </authorList>
    </citation>
    <scope>NUCLEOTIDE SEQUENCE</scope>
    <source>
        <strain evidence="2">CCC161011</strain>
    </source>
</reference>
<feature type="compositionally biased region" description="Low complexity" evidence="1">
    <location>
        <begin position="236"/>
        <end position="249"/>
    </location>
</feature>
<evidence type="ECO:0000313" key="2">
    <source>
        <dbReference type="EMBL" id="KAF7347485.1"/>
    </source>
</evidence>
<sequence>MQRRGRDRAVSEAAKARLKSQERLRPPTRRPAPPCRAPHLRSPPRLFLRAHLPPVLLLPPLTLSDQVHIAYADDDIHLAKVLLLRLQGIEVTSDSDPRIAAVKDEDFDACFIPFGRLDDGRGEQSAHLIPQPTSKQVPDATARRAEALKAKERLWETEARRFTEERCKYAALKRRTDTQRAVSIEQERVRLVKQKEAAAAALDLRRRRMKPMARTLNFALVPPVSTPPQKFTYDFPFTPRTIATPRAPTTAPPPAPMPVPRRSPNRESQQPPRQDSPPHEHGPDRVTFAQVLASMQGDLFPVLPCERTPTVSRSADRTKARRQLALLDALLVAGVDLERDFNGKGKGRALNDNENPQPCACLAGRAPSPASPIYILHLLLGPLATGTSATSVSVGTVASFLGLCIYYSLVLPRGFAAADQVPVAKAEHGDVAPRRAKDHVTFAYAVFAPVSMPTSLYTQRMCGRWSLDMGGVSAEWDQDAETDKETEEYIHAGYKEEWEREKEMQRKKDRERRFDFQPPPPPLVSSIEDDPLAPLALLSPAGPAFQRAHVHTPPRRRRLSPRAPPTPSSSRHRNPYHGVRGHQRGGARRRLDGRGELGVLCGEDEIDGGGDSEDEGEGELHLYARLPAIRVRAVPNSAFLRVKALHNEALPLLHQHLAADATAKLPVQEPAQPRRPRECVVGTGVDYAPGSGLRFVYARAAAVAG</sequence>
<keyword evidence="3" id="KW-1185">Reference proteome</keyword>
<feature type="region of interest" description="Disordered" evidence="1">
    <location>
        <begin position="547"/>
        <end position="593"/>
    </location>
</feature>
<dbReference type="OrthoDB" id="3270558at2759"/>
<proteinExistence type="predicted"/>